<dbReference type="SUPFAM" id="SSF53901">
    <property type="entry name" value="Thiolase-like"/>
    <property type="match status" value="1"/>
</dbReference>
<dbReference type="Gene3D" id="3.30.70.3290">
    <property type="match status" value="1"/>
</dbReference>
<dbReference type="PROSITE" id="PS50075">
    <property type="entry name" value="CARRIER"/>
    <property type="match status" value="1"/>
</dbReference>
<dbReference type="InterPro" id="IPR015083">
    <property type="entry name" value="NorB/c/GfsB-D-like_docking"/>
</dbReference>
<keyword evidence="2" id="KW-0596">Phosphopantetheine</keyword>
<dbReference type="Pfam" id="PF16197">
    <property type="entry name" value="KAsynt_C_assoc"/>
    <property type="match status" value="1"/>
</dbReference>
<dbReference type="FunFam" id="3.40.366.10:FF:000002">
    <property type="entry name" value="Probable polyketide synthase 2"/>
    <property type="match status" value="1"/>
</dbReference>
<reference evidence="11 12" key="1">
    <citation type="submission" date="2018-10" db="EMBL/GenBank/DDBJ databases">
        <title>Isolation of pseudouridimycin from Streptomyces albus DSM 40763.</title>
        <authorList>
            <person name="Rosenqvist P."/>
            <person name="Metsae-Ketelae M."/>
            <person name="Virta P."/>
        </authorList>
    </citation>
    <scope>NUCLEOTIDE SEQUENCE [LARGE SCALE GENOMIC DNA]</scope>
    <source>
        <strain evidence="11 12">DSM 40763</strain>
    </source>
</reference>
<dbReference type="Pfam" id="PF00109">
    <property type="entry name" value="ketoacyl-synt"/>
    <property type="match status" value="1"/>
</dbReference>
<dbReference type="Pfam" id="PF00550">
    <property type="entry name" value="PP-binding"/>
    <property type="match status" value="1"/>
</dbReference>
<dbReference type="SUPFAM" id="SSF47336">
    <property type="entry name" value="ACP-like"/>
    <property type="match status" value="1"/>
</dbReference>
<dbReference type="SUPFAM" id="SSF52151">
    <property type="entry name" value="FabD/lysophospholipase-like"/>
    <property type="match status" value="1"/>
</dbReference>
<dbReference type="Gene3D" id="3.40.366.10">
    <property type="entry name" value="Malonyl-Coenzyme A Acyl Carrier Protein, domain 2"/>
    <property type="match status" value="1"/>
</dbReference>
<dbReference type="InterPro" id="IPR009081">
    <property type="entry name" value="PP-bd_ACP"/>
</dbReference>
<dbReference type="SMART" id="SM00827">
    <property type="entry name" value="PKS_AT"/>
    <property type="match status" value="1"/>
</dbReference>
<dbReference type="PROSITE" id="PS00012">
    <property type="entry name" value="PHOSPHOPANTETHEINE"/>
    <property type="match status" value="1"/>
</dbReference>
<evidence type="ECO:0000313" key="11">
    <source>
        <dbReference type="EMBL" id="TGG76876.1"/>
    </source>
</evidence>
<dbReference type="Pfam" id="PF18369">
    <property type="entry name" value="PKS_DE"/>
    <property type="match status" value="1"/>
</dbReference>
<evidence type="ECO:0000256" key="3">
    <source>
        <dbReference type="ARBA" id="ARBA00022553"/>
    </source>
</evidence>
<dbReference type="EMBL" id="RCIY01000101">
    <property type="protein sequence ID" value="TGG76876.1"/>
    <property type="molecule type" value="Genomic_DNA"/>
</dbReference>
<dbReference type="GeneID" id="75185747"/>
<dbReference type="PROSITE" id="PS52004">
    <property type="entry name" value="KS3_2"/>
    <property type="match status" value="1"/>
</dbReference>
<dbReference type="GO" id="GO:0033068">
    <property type="term" value="P:macrolide biosynthetic process"/>
    <property type="evidence" value="ECO:0007669"/>
    <property type="project" value="UniProtKB-ARBA"/>
</dbReference>
<dbReference type="InterPro" id="IPR001227">
    <property type="entry name" value="Ac_transferase_dom_sf"/>
</dbReference>
<evidence type="ECO:0000256" key="7">
    <source>
        <dbReference type="ARBA" id="ARBA00023315"/>
    </source>
</evidence>
<dbReference type="InterPro" id="IPR036736">
    <property type="entry name" value="ACP-like_sf"/>
</dbReference>
<evidence type="ECO:0000256" key="5">
    <source>
        <dbReference type="ARBA" id="ARBA00023194"/>
    </source>
</evidence>
<dbReference type="Proteomes" id="UP000298111">
    <property type="component" value="Unassembled WGS sequence"/>
</dbReference>
<protein>
    <submittedName>
        <fullName evidence="11">SDR family NAD(P)-dependent oxidoreductase</fullName>
    </submittedName>
</protein>
<dbReference type="InterPro" id="IPR014030">
    <property type="entry name" value="Ketoacyl_synth_N"/>
</dbReference>
<dbReference type="Pfam" id="PF02801">
    <property type="entry name" value="Ketoacyl-synt_C"/>
    <property type="match status" value="1"/>
</dbReference>
<dbReference type="Gene3D" id="6.10.140.1830">
    <property type="match status" value="1"/>
</dbReference>
<dbReference type="RefSeq" id="WP_135567652.1">
    <property type="nucleotide sequence ID" value="NZ_CP103060.1"/>
</dbReference>
<keyword evidence="3" id="KW-0597">Phosphoprotein</keyword>
<dbReference type="InterPro" id="IPR006162">
    <property type="entry name" value="Ppantetheine_attach_site"/>
</dbReference>
<dbReference type="InterPro" id="IPR057326">
    <property type="entry name" value="KR_dom"/>
</dbReference>
<dbReference type="InterPro" id="IPR032821">
    <property type="entry name" value="PKS_assoc"/>
</dbReference>
<keyword evidence="5" id="KW-0045">Antibiotic biosynthesis</keyword>
<dbReference type="Gene3D" id="3.40.50.720">
    <property type="entry name" value="NAD(P)-binding Rossmann-like Domain"/>
    <property type="match status" value="1"/>
</dbReference>
<dbReference type="SMART" id="SM01294">
    <property type="entry name" value="PKS_PP_betabranch"/>
    <property type="match status" value="1"/>
</dbReference>
<dbReference type="Gene3D" id="1.10.1200.10">
    <property type="entry name" value="ACP-like"/>
    <property type="match status" value="1"/>
</dbReference>
<proteinExistence type="predicted"/>
<dbReference type="GO" id="GO:0031177">
    <property type="term" value="F:phosphopantetheine binding"/>
    <property type="evidence" value="ECO:0007669"/>
    <property type="project" value="InterPro"/>
</dbReference>
<dbReference type="SMART" id="SM00822">
    <property type="entry name" value="PKS_KR"/>
    <property type="match status" value="1"/>
</dbReference>
<dbReference type="InterPro" id="IPR041618">
    <property type="entry name" value="PKS_DE"/>
</dbReference>
<keyword evidence="6" id="KW-0511">Multifunctional enzyme</keyword>
<dbReference type="SMART" id="SM00825">
    <property type="entry name" value="PKS_KS"/>
    <property type="match status" value="1"/>
</dbReference>
<feature type="domain" description="Ketosynthase family 3 (KS3)" evidence="10">
    <location>
        <begin position="34"/>
        <end position="459"/>
    </location>
</feature>
<evidence type="ECO:0000256" key="8">
    <source>
        <dbReference type="SAM" id="MobiDB-lite"/>
    </source>
</evidence>
<dbReference type="SMART" id="SM00823">
    <property type="entry name" value="PKS_PP"/>
    <property type="match status" value="1"/>
</dbReference>
<dbReference type="CDD" id="cd08952">
    <property type="entry name" value="KR_1_SDR_x"/>
    <property type="match status" value="1"/>
</dbReference>
<dbReference type="SUPFAM" id="SSF51735">
    <property type="entry name" value="NAD(P)-binding Rossmann-fold domains"/>
    <property type="match status" value="2"/>
</dbReference>
<dbReference type="PANTHER" id="PTHR43775:SF51">
    <property type="entry name" value="INACTIVE PHENOLPHTHIOCEROL SYNTHESIS POLYKETIDE SYNTHASE TYPE I PKS1-RELATED"/>
    <property type="match status" value="1"/>
</dbReference>
<dbReference type="SUPFAM" id="SSF55048">
    <property type="entry name" value="Probable ACP-binding domain of malonyl-CoA ACP transacylase"/>
    <property type="match status" value="1"/>
</dbReference>
<dbReference type="InterPro" id="IPR020841">
    <property type="entry name" value="PKS_Beta-ketoAc_synthase_dom"/>
</dbReference>
<dbReference type="InterPro" id="IPR018201">
    <property type="entry name" value="Ketoacyl_synth_AS"/>
</dbReference>
<dbReference type="CDD" id="cd00833">
    <property type="entry name" value="PKS"/>
    <property type="match status" value="1"/>
</dbReference>
<dbReference type="InterPro" id="IPR013968">
    <property type="entry name" value="PKS_KR"/>
</dbReference>
<dbReference type="GO" id="GO:0004315">
    <property type="term" value="F:3-oxoacyl-[acyl-carrier-protein] synthase activity"/>
    <property type="evidence" value="ECO:0007669"/>
    <property type="project" value="InterPro"/>
</dbReference>
<comment type="cofactor">
    <cofactor evidence="1">
        <name>pantetheine 4'-phosphate</name>
        <dbReference type="ChEBI" id="CHEBI:47942"/>
    </cofactor>
</comment>
<feature type="compositionally biased region" description="Low complexity" evidence="8">
    <location>
        <begin position="1488"/>
        <end position="1498"/>
    </location>
</feature>
<evidence type="ECO:0000256" key="2">
    <source>
        <dbReference type="ARBA" id="ARBA00022450"/>
    </source>
</evidence>
<dbReference type="InterPro" id="IPR014043">
    <property type="entry name" value="Acyl_transferase_dom"/>
</dbReference>
<dbReference type="SUPFAM" id="SSF101173">
    <property type="entry name" value="Docking domain B of the erythromycin polyketide synthase (DEBS)"/>
    <property type="match status" value="1"/>
</dbReference>
<dbReference type="GO" id="GO:0006633">
    <property type="term" value="P:fatty acid biosynthetic process"/>
    <property type="evidence" value="ECO:0007669"/>
    <property type="project" value="InterPro"/>
</dbReference>
<dbReference type="InterPro" id="IPR014031">
    <property type="entry name" value="Ketoacyl_synth_C"/>
</dbReference>
<keyword evidence="7" id="KW-0012">Acyltransferase</keyword>
<gene>
    <name evidence="11" type="ORF">D8771_28435</name>
</gene>
<dbReference type="InterPro" id="IPR016035">
    <property type="entry name" value="Acyl_Trfase/lysoPLipase"/>
</dbReference>
<dbReference type="Pfam" id="PF08659">
    <property type="entry name" value="KR"/>
    <property type="match status" value="1"/>
</dbReference>
<evidence type="ECO:0000313" key="12">
    <source>
        <dbReference type="Proteomes" id="UP000298111"/>
    </source>
</evidence>
<evidence type="ECO:0000256" key="6">
    <source>
        <dbReference type="ARBA" id="ARBA00023268"/>
    </source>
</evidence>
<feature type="region of interest" description="Disordered" evidence="8">
    <location>
        <begin position="1478"/>
        <end position="1506"/>
    </location>
</feature>
<dbReference type="InterPro" id="IPR016039">
    <property type="entry name" value="Thiolase-like"/>
</dbReference>
<dbReference type="Gene3D" id="3.40.47.10">
    <property type="match status" value="1"/>
</dbReference>
<comment type="caution">
    <text evidence="11">The sequence shown here is derived from an EMBL/GenBank/DDBJ whole genome shotgun (WGS) entry which is preliminary data.</text>
</comment>
<feature type="domain" description="Carrier" evidence="9">
    <location>
        <begin position="1521"/>
        <end position="1596"/>
    </location>
</feature>
<dbReference type="Pfam" id="PF00698">
    <property type="entry name" value="Acyl_transf_1"/>
    <property type="match status" value="1"/>
</dbReference>
<dbReference type="Pfam" id="PF08990">
    <property type="entry name" value="Docking"/>
    <property type="match status" value="1"/>
</dbReference>
<keyword evidence="4" id="KW-0808">Transferase</keyword>
<organism evidence="11 12">
    <name type="scientific">Streptomyces albus</name>
    <dbReference type="NCBI Taxonomy" id="1888"/>
    <lineage>
        <taxon>Bacteria</taxon>
        <taxon>Bacillati</taxon>
        <taxon>Actinomycetota</taxon>
        <taxon>Actinomycetes</taxon>
        <taxon>Kitasatosporales</taxon>
        <taxon>Streptomycetaceae</taxon>
        <taxon>Streptomyces</taxon>
    </lineage>
</organism>
<dbReference type="InterPro" id="IPR050091">
    <property type="entry name" value="PKS_NRPS_Biosynth_Enz"/>
</dbReference>
<dbReference type="FunFam" id="3.40.47.10:FF:000019">
    <property type="entry name" value="Polyketide synthase type I"/>
    <property type="match status" value="1"/>
</dbReference>
<name>A0A8H1QPH3_9ACTN</name>
<dbReference type="InterPro" id="IPR036299">
    <property type="entry name" value="Polyketide_synth_docking_sf"/>
</dbReference>
<dbReference type="NCBIfam" id="NF045894">
    <property type="entry name" value="PKS_plus_SDR"/>
    <property type="match status" value="1"/>
</dbReference>
<accession>A0A8H1QPH3</accession>
<dbReference type="PANTHER" id="PTHR43775">
    <property type="entry name" value="FATTY ACID SYNTHASE"/>
    <property type="match status" value="1"/>
</dbReference>
<evidence type="ECO:0000259" key="9">
    <source>
        <dbReference type="PROSITE" id="PS50075"/>
    </source>
</evidence>
<dbReference type="InterPro" id="IPR036291">
    <property type="entry name" value="NAD(P)-bd_dom_sf"/>
</dbReference>
<evidence type="ECO:0000256" key="1">
    <source>
        <dbReference type="ARBA" id="ARBA00001957"/>
    </source>
</evidence>
<evidence type="ECO:0000259" key="10">
    <source>
        <dbReference type="PROSITE" id="PS52004"/>
    </source>
</evidence>
<dbReference type="GO" id="GO:0004312">
    <property type="term" value="F:fatty acid synthase activity"/>
    <property type="evidence" value="ECO:0007669"/>
    <property type="project" value="TreeGrafter"/>
</dbReference>
<dbReference type="PROSITE" id="PS00606">
    <property type="entry name" value="KS3_1"/>
    <property type="match status" value="1"/>
</dbReference>
<dbReference type="InterPro" id="IPR020806">
    <property type="entry name" value="PKS_PP-bd"/>
</dbReference>
<evidence type="ECO:0000256" key="4">
    <source>
        <dbReference type="ARBA" id="ARBA00022679"/>
    </source>
</evidence>
<sequence>MTDSEEKFRTYLKKVTTDLRRTRRRLQEVLDRAQEPVAVVGIGCRFAGGVDGPDALWRLVHDGTDAGGPLPADRDWDLEALHDPDPDRPGTSYVRTGYFLRDASAFDAGFFGISPREATAMDPQQRLLLETAWEAAEHACLDPTSLRGSRTGVFVGTAAQNYGTGAEHDATAVEGYLATGTSTSVASGRISYLLGLEGPAVTVDTACSSSLVALHLAVQALRRGECDLAFGGGATVVPVPGPLIEFSRQRGLSPTGRCRAFSADADGFGMGEGAGMLLLERLPDALRRGHRVLAVVRGSAVNQDGASNGLTAPSCAAQQRVIRAALADAGLSPDQIDLVEAHGTGTRLGDPIEAHALLATYGETRPPGRPLWLGSVKTNLGHAQAAAGLAGVVKAVMAMRHAVLPPTLHAARPTPEVDWSSGTVRLLTERRPWQADGPRRAGVSSFGMSGTNAHVILEEAPPTTTPHAPPQEPAGHRGPVPWVLSGRGLAGLRGQAARLAAVAQGTDETAGTPADTAAVARTLATGRAQLGERAVVVGDSRAQLAAGLRAVAGAPACEGTADGAVWGSTAEAGPGPVALVFPGQGPQWLGMGAGLLENCPVFAQELARCTDAFRERVSWWDEWTLDDVIAGRAPGEFCERIDVLQPALFSVMVSLAAVWRAWGVEPAAVVGHSLGEIAAAHVAGALPLADAATVVSVRSRLLRRMSGTGGMVAVAAGGEQLDALLAGRTALSVAVVNGPRSVVVSGPVPDLDELRAACREAGVHTRRVKADVAGHSPHMDPVRTELEAGLTGLRPAAGTVPLYSTVEAAVVDGTALDGRYWFRNLRHTVRLSEVISRLAADGTRYFVEVSAHPALTLGMQETIEQADGTAMVLGSLRQGEDALRRLLLSAGEGWVHGLPVDWDAVLDSRTGTRQEDPAPRAELPTYAFQRQRHWLPPAAPPEPAGGTSPLDTGFWDAVRTADDDRLAGELGLDADEAARDALRRVLPALADWRSRQEEAALLDSWRYRVQWKPWQQAGTAGPLAGRWLVVTSGGTDSAWSEQIDAALTAHGARTLRLHLDGTTWERASLAERITRLLAEETADGTADGTPGTALAGVLSPAAAQENPAPDGTVSAGLASSLLLAQALGDAQVRAPLWLLTSHAVAVTGDEEPARPAQAQVWGLGLVAGLEHPDRWGGLIDLPARLESGAAASLAAVLRAPGHEDQLAIRASGVYVRRLVPAPGATTGNGDGRRFRARGTALVTGGTGALGGHVAHWLARAGAERLVLVSRSGPAAPGAGALKARLEESGVPVHLAACDVADQDALRALVEDVETQGPPVRTVVHAAGVPQTTPLAAVSLEECAATLGGKVAGAVALDTLFADRELDAFVLFSSASATWGSGLSAAYSAANAHLDALAGQRRARGATATSVAWGMWGGDGMLDEAGEEQLRRRGLRPMQPDLAVRALETALLRDETTVVVADVDWERFLPGYTAARPRPLLDDLPQAPRPAADETAPAAPDEDGAARERGRIAALPPAGQLGALLEVVRAQAAAVLGHSSAEDIEADLPFRQLGFDSLASVGLRRRIQTVLGVTAPVSLAFDHPTPRKAAAFLRTLIAEDETPADSLEKRLAALEESLDAADADSLQRARVVMRLTRLLARWRGEDATAGAQPPEGDGLDAATDEEMFDLLGKEFGIS</sequence>
<dbReference type="InterPro" id="IPR016036">
    <property type="entry name" value="Malonyl_transacylase_ACP-bd"/>
</dbReference>